<keyword evidence="2" id="KW-0540">Nuclease</keyword>
<evidence type="ECO:0000256" key="6">
    <source>
        <dbReference type="ARBA" id="ARBA00023157"/>
    </source>
</evidence>
<dbReference type="InterPro" id="IPR008947">
    <property type="entry name" value="PLipase_C/P1_nuclease_dom_sf"/>
</dbReference>
<comment type="similarity">
    <text evidence="1">Belongs to the nuclease type I family.</text>
</comment>
<dbReference type="Pfam" id="PF02265">
    <property type="entry name" value="S1-P1_nuclease"/>
    <property type="match status" value="1"/>
</dbReference>
<name>A0A9N8WHL4_9GLOM</name>
<dbReference type="Gene3D" id="1.10.575.10">
    <property type="entry name" value="P1 Nuclease"/>
    <property type="match status" value="1"/>
</dbReference>
<organism evidence="9 10">
    <name type="scientific">Ambispora gerdemannii</name>
    <dbReference type="NCBI Taxonomy" id="144530"/>
    <lineage>
        <taxon>Eukaryota</taxon>
        <taxon>Fungi</taxon>
        <taxon>Fungi incertae sedis</taxon>
        <taxon>Mucoromycota</taxon>
        <taxon>Glomeromycotina</taxon>
        <taxon>Glomeromycetes</taxon>
        <taxon>Archaeosporales</taxon>
        <taxon>Ambisporaceae</taxon>
        <taxon>Ambispora</taxon>
    </lineage>
</organism>
<evidence type="ECO:0000256" key="4">
    <source>
        <dbReference type="ARBA" id="ARBA00022759"/>
    </source>
</evidence>
<dbReference type="GO" id="GO:0046872">
    <property type="term" value="F:metal ion binding"/>
    <property type="evidence" value="ECO:0007669"/>
    <property type="project" value="UniProtKB-KW"/>
</dbReference>
<evidence type="ECO:0000256" key="2">
    <source>
        <dbReference type="ARBA" id="ARBA00022722"/>
    </source>
</evidence>
<dbReference type="SUPFAM" id="SSF48537">
    <property type="entry name" value="Phospholipase C/P1 nuclease"/>
    <property type="match status" value="1"/>
</dbReference>
<sequence length="277" mass="31739">MGQFRKFNILILFIIVISLNGVLSYGWVGHQLTAAIAQRFLTPRAQRAIIELLPPEANGSLSAIAHWADTIRSKPHYRFSTRLHFWNPANDNPPETCSCAWIPGRYDVITAIYNYSHRLDPKTGLEYTQQAEALKFLVHFLGDLHQPLHLTTKLKGGNGAIARFDNRKTSLHTIWDSHNSHVRVDFFQYDRISFSPPRRRPIRPPFPIPEVPDSICPNYWAIDLKKLNCEIMWKGYDPDIDYGHGKFYDALMESQLVEKLLAMAGIRMAAILNTILT</sequence>
<evidence type="ECO:0000256" key="8">
    <source>
        <dbReference type="SAM" id="Phobius"/>
    </source>
</evidence>
<dbReference type="Proteomes" id="UP000789831">
    <property type="component" value="Unassembled WGS sequence"/>
</dbReference>
<evidence type="ECO:0000256" key="5">
    <source>
        <dbReference type="ARBA" id="ARBA00022801"/>
    </source>
</evidence>
<accession>A0A9N8WHL4</accession>
<dbReference type="OrthoDB" id="441446at2759"/>
<dbReference type="EMBL" id="CAJVPL010000345">
    <property type="protein sequence ID" value="CAG8485902.1"/>
    <property type="molecule type" value="Genomic_DNA"/>
</dbReference>
<dbReference type="GO" id="GO:0003676">
    <property type="term" value="F:nucleic acid binding"/>
    <property type="evidence" value="ECO:0007669"/>
    <property type="project" value="InterPro"/>
</dbReference>
<dbReference type="GO" id="GO:0004519">
    <property type="term" value="F:endonuclease activity"/>
    <property type="evidence" value="ECO:0007669"/>
    <property type="project" value="UniProtKB-KW"/>
</dbReference>
<evidence type="ECO:0000313" key="9">
    <source>
        <dbReference type="EMBL" id="CAG8485902.1"/>
    </source>
</evidence>
<reference evidence="9" key="1">
    <citation type="submission" date="2021-06" db="EMBL/GenBank/DDBJ databases">
        <authorList>
            <person name="Kallberg Y."/>
            <person name="Tangrot J."/>
            <person name="Rosling A."/>
        </authorList>
    </citation>
    <scope>NUCLEOTIDE SEQUENCE</scope>
    <source>
        <strain evidence="9">MT106</strain>
    </source>
</reference>
<feature type="transmembrane region" description="Helical" evidence="8">
    <location>
        <begin position="7"/>
        <end position="28"/>
    </location>
</feature>
<evidence type="ECO:0000313" key="10">
    <source>
        <dbReference type="Proteomes" id="UP000789831"/>
    </source>
</evidence>
<evidence type="ECO:0000256" key="7">
    <source>
        <dbReference type="ARBA" id="ARBA00023180"/>
    </source>
</evidence>
<dbReference type="PANTHER" id="PTHR33146">
    <property type="entry name" value="ENDONUCLEASE 4"/>
    <property type="match status" value="1"/>
</dbReference>
<keyword evidence="4" id="KW-0255">Endonuclease</keyword>
<comment type="caution">
    <text evidence="9">The sequence shown here is derived from an EMBL/GenBank/DDBJ whole genome shotgun (WGS) entry which is preliminary data.</text>
</comment>
<keyword evidence="6" id="KW-1015">Disulfide bond</keyword>
<protein>
    <submittedName>
        <fullName evidence="9">13665_t:CDS:1</fullName>
    </submittedName>
</protein>
<gene>
    <name evidence="9" type="ORF">AGERDE_LOCUS3483</name>
</gene>
<keyword evidence="8" id="KW-1133">Transmembrane helix</keyword>
<dbReference type="GO" id="GO:0016788">
    <property type="term" value="F:hydrolase activity, acting on ester bonds"/>
    <property type="evidence" value="ECO:0007669"/>
    <property type="project" value="InterPro"/>
</dbReference>
<dbReference type="CDD" id="cd11010">
    <property type="entry name" value="S1-P1_nuclease"/>
    <property type="match status" value="1"/>
</dbReference>
<evidence type="ECO:0000256" key="3">
    <source>
        <dbReference type="ARBA" id="ARBA00022723"/>
    </source>
</evidence>
<dbReference type="InterPro" id="IPR003154">
    <property type="entry name" value="S1/P1nuclease"/>
</dbReference>
<keyword evidence="3" id="KW-0479">Metal-binding</keyword>
<dbReference type="PANTHER" id="PTHR33146:SF26">
    <property type="entry name" value="ENDONUCLEASE 4"/>
    <property type="match status" value="1"/>
</dbReference>
<keyword evidence="7" id="KW-0325">Glycoprotein</keyword>
<keyword evidence="8" id="KW-0472">Membrane</keyword>
<dbReference type="GO" id="GO:0006308">
    <property type="term" value="P:DNA catabolic process"/>
    <property type="evidence" value="ECO:0007669"/>
    <property type="project" value="InterPro"/>
</dbReference>
<keyword evidence="8" id="KW-0812">Transmembrane</keyword>
<proteinExistence type="inferred from homology"/>
<evidence type="ECO:0000256" key="1">
    <source>
        <dbReference type="ARBA" id="ARBA00009547"/>
    </source>
</evidence>
<dbReference type="AlphaFoldDB" id="A0A9N8WHL4"/>
<keyword evidence="10" id="KW-1185">Reference proteome</keyword>
<keyword evidence="5" id="KW-0378">Hydrolase</keyword>